<organism evidence="3 4">
    <name type="scientific">Jaminaea rosea</name>
    <dbReference type="NCBI Taxonomy" id="1569628"/>
    <lineage>
        <taxon>Eukaryota</taxon>
        <taxon>Fungi</taxon>
        <taxon>Dikarya</taxon>
        <taxon>Basidiomycota</taxon>
        <taxon>Ustilaginomycotina</taxon>
        <taxon>Exobasidiomycetes</taxon>
        <taxon>Microstromatales</taxon>
        <taxon>Microstromatales incertae sedis</taxon>
        <taxon>Jaminaea</taxon>
    </lineage>
</organism>
<dbReference type="Gene3D" id="3.90.190.10">
    <property type="entry name" value="Protein tyrosine phosphatase superfamily"/>
    <property type="match status" value="1"/>
</dbReference>
<accession>A0A316UZW7</accession>
<keyword evidence="1" id="KW-0378">Hydrolase</keyword>
<evidence type="ECO:0000256" key="1">
    <source>
        <dbReference type="ARBA" id="ARBA00022801"/>
    </source>
</evidence>
<gene>
    <name evidence="3" type="ORF">BDZ90DRAFT_229536</name>
</gene>
<dbReference type="AlphaFoldDB" id="A0A316UZW7"/>
<dbReference type="SUPFAM" id="SSF52799">
    <property type="entry name" value="(Phosphotyrosine protein) phosphatases II"/>
    <property type="match status" value="1"/>
</dbReference>
<dbReference type="GO" id="GO:0005737">
    <property type="term" value="C:cytoplasm"/>
    <property type="evidence" value="ECO:0007669"/>
    <property type="project" value="TreeGrafter"/>
</dbReference>
<dbReference type="EMBL" id="KZ819662">
    <property type="protein sequence ID" value="PWN30524.1"/>
    <property type="molecule type" value="Genomic_DNA"/>
</dbReference>
<feature type="region of interest" description="Disordered" evidence="2">
    <location>
        <begin position="20"/>
        <end position="43"/>
    </location>
</feature>
<dbReference type="PANTHER" id="PTHR31126">
    <property type="entry name" value="TYROSINE-PROTEIN PHOSPHATASE"/>
    <property type="match status" value="1"/>
</dbReference>
<evidence type="ECO:0000313" key="3">
    <source>
        <dbReference type="EMBL" id="PWN30524.1"/>
    </source>
</evidence>
<dbReference type="OrthoDB" id="6375174at2759"/>
<dbReference type="GeneID" id="37026931"/>
<dbReference type="Proteomes" id="UP000245884">
    <property type="component" value="Unassembled WGS sequence"/>
</dbReference>
<dbReference type="RefSeq" id="XP_025365136.1">
    <property type="nucleotide sequence ID" value="XM_025505108.1"/>
</dbReference>
<dbReference type="STRING" id="1569628.A0A316UZW7"/>
<dbReference type="InterPro" id="IPR004861">
    <property type="entry name" value="Siw14-like"/>
</dbReference>
<name>A0A316UZW7_9BASI</name>
<evidence type="ECO:0000256" key="2">
    <source>
        <dbReference type="SAM" id="MobiDB-lite"/>
    </source>
</evidence>
<evidence type="ECO:0000313" key="4">
    <source>
        <dbReference type="Proteomes" id="UP000245884"/>
    </source>
</evidence>
<dbReference type="Pfam" id="PF03162">
    <property type="entry name" value="Y_phosphatase2"/>
    <property type="match status" value="1"/>
</dbReference>
<protein>
    <submittedName>
        <fullName evidence="3">Uncharacterized protein</fullName>
    </submittedName>
</protein>
<dbReference type="PANTHER" id="PTHR31126:SF48">
    <property type="entry name" value="INOSITOL PHOSPHATASE SIW14"/>
    <property type="match status" value="1"/>
</dbReference>
<dbReference type="InterPro" id="IPR020428">
    <property type="entry name" value="PFA-DSPs"/>
</dbReference>
<keyword evidence="4" id="KW-1185">Reference proteome</keyword>
<sequence>MAEDLPPFLRQALIGRIGPTKQEGANASSSSSSHSPTRQPPHILVPPLNFANVSVGISRSGHPNERNYEFLRRLELKTVLYVANEDYRPGMSAFCEQEGIKVLHCPISVNKEPFAIMEDEEVARALECLLDKRNHPIL</sequence>
<dbReference type="PRINTS" id="PR01911">
    <property type="entry name" value="PFDSPHPHTASE"/>
</dbReference>
<dbReference type="InterPro" id="IPR029021">
    <property type="entry name" value="Prot-tyrosine_phosphatase-like"/>
</dbReference>
<proteinExistence type="predicted"/>
<dbReference type="GO" id="GO:0016791">
    <property type="term" value="F:phosphatase activity"/>
    <property type="evidence" value="ECO:0007669"/>
    <property type="project" value="InterPro"/>
</dbReference>
<reference evidence="3 4" key="1">
    <citation type="journal article" date="2018" name="Mol. Biol. Evol.">
        <title>Broad Genomic Sampling Reveals a Smut Pathogenic Ancestry of the Fungal Clade Ustilaginomycotina.</title>
        <authorList>
            <person name="Kijpornyongpan T."/>
            <person name="Mondo S.J."/>
            <person name="Barry K."/>
            <person name="Sandor L."/>
            <person name="Lee J."/>
            <person name="Lipzen A."/>
            <person name="Pangilinan J."/>
            <person name="LaButti K."/>
            <person name="Hainaut M."/>
            <person name="Henrissat B."/>
            <person name="Grigoriev I.V."/>
            <person name="Spatafora J.W."/>
            <person name="Aime M.C."/>
        </authorList>
    </citation>
    <scope>NUCLEOTIDE SEQUENCE [LARGE SCALE GENOMIC DNA]</scope>
    <source>
        <strain evidence="3 4">MCA 5214</strain>
    </source>
</reference>